<gene>
    <name evidence="2" type="ORF">EGW08_018338</name>
</gene>
<comment type="caution">
    <text evidence="2">The sequence shown here is derived from an EMBL/GenBank/DDBJ whole genome shotgun (WGS) entry which is preliminary data.</text>
</comment>
<dbReference type="Pfam" id="PF04991">
    <property type="entry name" value="LicD"/>
    <property type="match status" value="1"/>
</dbReference>
<feature type="domain" description="LicD/FKTN/FKRP nucleotidyltransferase" evidence="1">
    <location>
        <begin position="168"/>
        <end position="198"/>
    </location>
</feature>
<dbReference type="InterPro" id="IPR052942">
    <property type="entry name" value="LPS_cholinephosphotransferase"/>
</dbReference>
<dbReference type="Proteomes" id="UP000271974">
    <property type="component" value="Unassembled WGS sequence"/>
</dbReference>
<proteinExistence type="predicted"/>
<dbReference type="GO" id="GO:0009100">
    <property type="term" value="P:glycoprotein metabolic process"/>
    <property type="evidence" value="ECO:0007669"/>
    <property type="project" value="UniProtKB-ARBA"/>
</dbReference>
<reference evidence="2 3" key="1">
    <citation type="submission" date="2019-01" db="EMBL/GenBank/DDBJ databases">
        <title>A draft genome assembly of the solar-powered sea slug Elysia chlorotica.</title>
        <authorList>
            <person name="Cai H."/>
            <person name="Li Q."/>
            <person name="Fang X."/>
            <person name="Li J."/>
            <person name="Curtis N.E."/>
            <person name="Altenburger A."/>
            <person name="Shibata T."/>
            <person name="Feng M."/>
            <person name="Maeda T."/>
            <person name="Schwartz J.A."/>
            <person name="Shigenobu S."/>
            <person name="Lundholm N."/>
            <person name="Nishiyama T."/>
            <person name="Yang H."/>
            <person name="Hasebe M."/>
            <person name="Li S."/>
            <person name="Pierce S.K."/>
            <person name="Wang J."/>
        </authorList>
    </citation>
    <scope>NUCLEOTIDE SEQUENCE [LARGE SCALE GENOMIC DNA]</scope>
    <source>
        <strain evidence="2">EC2010</strain>
        <tissue evidence="2">Whole organism of an adult</tissue>
    </source>
</reference>
<sequence length="390" mass="46005">MVMQWKNSKKDMMPITRAYPSRLRIFWTKYKLGARLRVLFVITAIIMFIRPLRNNLVPGWPSLFRDLSTFNLIRIYIGDVLINVDRSPYTGSCEDVHSRLAKVRMPKIEEMHFYDLKEWYSRSAALKSSLSKKDLEVLDDFKPSLTPLEQQQLLFSMLSTTQALAAFNISYYISEGSLIGYWRHHGFIPWDDDVDILFDAQQWPLVKKVMSCVPGIELYMGWDRMWKVYPSSAALWKGEKQIRFPFVDLFMFNYDEGHVWPVCMWMKTDAMMPREWILPTAQGVFEGYPVAIPGQPHKNLNFHYGDVDSGCYSRIFLRRERMLIPVIDRTHMPCEPLKKIYPFVQRNQPDPKTGVVTEQLMEAQRVLSVFNATYHHRNQVKDEQSKQHRR</sequence>
<name>A0A433SX99_ELYCH</name>
<protein>
    <recommendedName>
        <fullName evidence="1">LicD/FKTN/FKRP nucleotidyltransferase domain-containing protein</fullName>
    </recommendedName>
</protein>
<dbReference type="AlphaFoldDB" id="A0A433SX99"/>
<dbReference type="OrthoDB" id="419198at2759"/>
<evidence type="ECO:0000313" key="2">
    <source>
        <dbReference type="EMBL" id="RUS73902.1"/>
    </source>
</evidence>
<evidence type="ECO:0000259" key="1">
    <source>
        <dbReference type="Pfam" id="PF04991"/>
    </source>
</evidence>
<evidence type="ECO:0000313" key="3">
    <source>
        <dbReference type="Proteomes" id="UP000271974"/>
    </source>
</evidence>
<keyword evidence="3" id="KW-1185">Reference proteome</keyword>
<organism evidence="2 3">
    <name type="scientific">Elysia chlorotica</name>
    <name type="common">Eastern emerald elysia</name>
    <name type="synonym">Sea slug</name>
    <dbReference type="NCBI Taxonomy" id="188477"/>
    <lineage>
        <taxon>Eukaryota</taxon>
        <taxon>Metazoa</taxon>
        <taxon>Spiralia</taxon>
        <taxon>Lophotrochozoa</taxon>
        <taxon>Mollusca</taxon>
        <taxon>Gastropoda</taxon>
        <taxon>Heterobranchia</taxon>
        <taxon>Euthyneura</taxon>
        <taxon>Panpulmonata</taxon>
        <taxon>Sacoglossa</taxon>
        <taxon>Placobranchoidea</taxon>
        <taxon>Plakobranchidae</taxon>
        <taxon>Elysia</taxon>
    </lineage>
</organism>
<dbReference type="PANTHER" id="PTHR43404">
    <property type="entry name" value="LIPOPOLYSACCHARIDE CHOLINEPHOSPHOTRANSFERASE LICD"/>
    <property type="match status" value="1"/>
</dbReference>
<dbReference type="PANTHER" id="PTHR43404:SF2">
    <property type="entry name" value="LIPOPOLYSACCHARIDE CHOLINEPHOSPHOTRANSFERASE LICD"/>
    <property type="match status" value="1"/>
</dbReference>
<accession>A0A433SX99</accession>
<dbReference type="EMBL" id="RQTK01000888">
    <property type="protein sequence ID" value="RUS73902.1"/>
    <property type="molecule type" value="Genomic_DNA"/>
</dbReference>
<dbReference type="InterPro" id="IPR007074">
    <property type="entry name" value="LicD/FKTN/FKRP_NTP_transf"/>
</dbReference>